<gene>
    <name evidence="1" type="ORF">C9J27_04130</name>
</gene>
<evidence type="ECO:0000313" key="2">
    <source>
        <dbReference type="Proteomes" id="UP000241426"/>
    </source>
</evidence>
<dbReference type="AlphaFoldDB" id="A0A2T3KKZ3"/>
<evidence type="ECO:0000313" key="1">
    <source>
        <dbReference type="EMBL" id="PSV00320.1"/>
    </source>
</evidence>
<name>A0A2T3KKZ3_9GAMM</name>
<proteinExistence type="predicted"/>
<dbReference type="RefSeq" id="WP_107288950.1">
    <property type="nucleotide sequence ID" value="NZ_PYNF01000003.1"/>
</dbReference>
<dbReference type="Proteomes" id="UP000241426">
    <property type="component" value="Unassembled WGS sequence"/>
</dbReference>
<organism evidence="1 2">
    <name type="scientific">Photobacterium kishitanii</name>
    <dbReference type="NCBI Taxonomy" id="318456"/>
    <lineage>
        <taxon>Bacteria</taxon>
        <taxon>Pseudomonadati</taxon>
        <taxon>Pseudomonadota</taxon>
        <taxon>Gammaproteobacteria</taxon>
        <taxon>Vibrionales</taxon>
        <taxon>Vibrionaceae</taxon>
        <taxon>Photobacterium</taxon>
    </lineage>
</organism>
<comment type="caution">
    <text evidence="1">The sequence shown here is derived from an EMBL/GenBank/DDBJ whole genome shotgun (WGS) entry which is preliminary data.</text>
</comment>
<dbReference type="EMBL" id="PYNF01000003">
    <property type="protein sequence ID" value="PSV00320.1"/>
    <property type="molecule type" value="Genomic_DNA"/>
</dbReference>
<sequence>MAKAKPDLYVVTDFFDIIPLLITSRVVKGTFIKVETVIQDADDKSESTEHMYSKYFKVMYLDLDGTSSSKCIFTSYDKAKAMAANGLKDRISEVQRKLSTLNHRLAELEA</sequence>
<protein>
    <submittedName>
        <fullName evidence="1">Uncharacterized protein</fullName>
    </submittedName>
</protein>
<accession>A0A2T3KKZ3</accession>
<reference evidence="1 2" key="1">
    <citation type="submission" date="2018-01" db="EMBL/GenBank/DDBJ databases">
        <title>Whole genome sequencing of Histamine producing bacteria.</title>
        <authorList>
            <person name="Butler K."/>
        </authorList>
    </citation>
    <scope>NUCLEOTIDE SEQUENCE [LARGE SCALE GENOMIC DNA]</scope>
    <source>
        <strain evidence="1 2">FS-7.2</strain>
    </source>
</reference>